<dbReference type="Proteomes" id="UP000298327">
    <property type="component" value="Unassembled WGS sequence"/>
</dbReference>
<organism evidence="2 3">
    <name type="scientific">Dentipellis fragilis</name>
    <dbReference type="NCBI Taxonomy" id="205917"/>
    <lineage>
        <taxon>Eukaryota</taxon>
        <taxon>Fungi</taxon>
        <taxon>Dikarya</taxon>
        <taxon>Basidiomycota</taxon>
        <taxon>Agaricomycotina</taxon>
        <taxon>Agaricomycetes</taxon>
        <taxon>Russulales</taxon>
        <taxon>Hericiaceae</taxon>
        <taxon>Dentipellis</taxon>
    </lineage>
</organism>
<feature type="region of interest" description="Disordered" evidence="1">
    <location>
        <begin position="49"/>
        <end position="68"/>
    </location>
</feature>
<evidence type="ECO:0000256" key="1">
    <source>
        <dbReference type="SAM" id="MobiDB-lite"/>
    </source>
</evidence>
<protein>
    <submittedName>
        <fullName evidence="2">Uncharacterized protein</fullName>
    </submittedName>
</protein>
<reference evidence="2 3" key="1">
    <citation type="submission" date="2019-02" db="EMBL/GenBank/DDBJ databases">
        <title>Genome sequencing of the rare red list fungi Dentipellis fragilis.</title>
        <authorList>
            <person name="Buettner E."/>
            <person name="Kellner H."/>
        </authorList>
    </citation>
    <scope>NUCLEOTIDE SEQUENCE [LARGE SCALE GENOMIC DNA]</scope>
    <source>
        <strain evidence="2 3">DSM 105465</strain>
    </source>
</reference>
<name>A0A4Y9ZDJ8_9AGAM</name>
<dbReference type="EMBL" id="SEOQ01000030">
    <property type="protein sequence ID" value="TFY71943.1"/>
    <property type="molecule type" value="Genomic_DNA"/>
</dbReference>
<accession>A0A4Y9ZDJ8</accession>
<evidence type="ECO:0000313" key="2">
    <source>
        <dbReference type="EMBL" id="TFY71943.1"/>
    </source>
</evidence>
<dbReference type="STRING" id="205917.A0A4Y9ZDJ8"/>
<feature type="compositionally biased region" description="Polar residues" evidence="1">
    <location>
        <begin position="59"/>
        <end position="68"/>
    </location>
</feature>
<dbReference type="AlphaFoldDB" id="A0A4Y9ZDJ8"/>
<keyword evidence="3" id="KW-1185">Reference proteome</keyword>
<gene>
    <name evidence="2" type="ORF">EVG20_g1054</name>
</gene>
<proteinExistence type="predicted"/>
<comment type="caution">
    <text evidence="2">The sequence shown here is derived from an EMBL/GenBank/DDBJ whole genome shotgun (WGS) entry which is preliminary data.</text>
</comment>
<sequence>MSGSATNDPHWAYSTELAIASVQEGLAPRPHRDALDKEETRSLAVSVADLVKEDDNRPPRSSSPNFGAFYSSSANTELDVRRDIALLSYLLAYTKVKDRRSNSNAEGMDRKRALGALDPWTYLAHIVNTGHDKSSNSVIAVTGRIDRDAITAALVQNTVTSPKPGTPSFRIELLHPEDRKIGLLLLRKPTKCPSVEHHIRDVFTIVNYLITSSPPTSQMTPLGYESILTSLFFMFIAKRCYLKFLARIANGERMWSAHPTSLIRAWYASDNSDRNRSFVPQTLLLPATLEHALARTYKLSPARNIRPPSSGRLTYLVGPENVSKWAEMLVRCQEELEALLLSLQEEDIPDVVMDAGQESAFMLDTVFQNGLLEILLTDELVAHMQTCAESALRDARRPMLNSYVLVSNEKLPSESNRQHIIRYLKTPVIPFAAARFLVSYCRKLAPPTPRVSLNAFMVHSTSSTPPVSQEHVNTFKCQFLEHFTFPKDHRDVIDKALSSFRVRYNGTLHAEAVIMALAYAVRVHPDKGARKGADLPTYFFDVAPVFQAHLIPIGASKKCCFCCDLLASLMMDSEDGKASPRFLLQDTHSTIFPWIAPDGIPLSVSMEMRSRLLKIFYDSVTTYATSVPSLQTSPAYSISELPKPLASRRLREVMMWSKDD</sequence>
<evidence type="ECO:0000313" key="3">
    <source>
        <dbReference type="Proteomes" id="UP000298327"/>
    </source>
</evidence>
<dbReference type="OrthoDB" id="2757639at2759"/>